<accession>A0AA39V9U0</accession>
<evidence type="ECO:0000313" key="2">
    <source>
        <dbReference type="Proteomes" id="UP001166286"/>
    </source>
</evidence>
<dbReference type="AlphaFoldDB" id="A0AA39V9U0"/>
<name>A0AA39V9U0_9LECA</name>
<protein>
    <submittedName>
        <fullName evidence="1">Uncharacterized protein</fullName>
    </submittedName>
</protein>
<proteinExistence type="predicted"/>
<keyword evidence="2" id="KW-1185">Reference proteome</keyword>
<organism evidence="1 2">
    <name type="scientific">Cladonia borealis</name>
    <dbReference type="NCBI Taxonomy" id="184061"/>
    <lineage>
        <taxon>Eukaryota</taxon>
        <taxon>Fungi</taxon>
        <taxon>Dikarya</taxon>
        <taxon>Ascomycota</taxon>
        <taxon>Pezizomycotina</taxon>
        <taxon>Lecanoromycetes</taxon>
        <taxon>OSLEUM clade</taxon>
        <taxon>Lecanoromycetidae</taxon>
        <taxon>Lecanorales</taxon>
        <taxon>Lecanorineae</taxon>
        <taxon>Cladoniaceae</taxon>
        <taxon>Cladonia</taxon>
    </lineage>
</organism>
<evidence type="ECO:0000313" key="1">
    <source>
        <dbReference type="EMBL" id="KAK0516510.1"/>
    </source>
</evidence>
<gene>
    <name evidence="1" type="ORF">JMJ35_001113</name>
</gene>
<comment type="caution">
    <text evidence="1">The sequence shown here is derived from an EMBL/GenBank/DDBJ whole genome shotgun (WGS) entry which is preliminary data.</text>
</comment>
<dbReference type="EMBL" id="JAFEKC020000002">
    <property type="protein sequence ID" value="KAK0516510.1"/>
    <property type="molecule type" value="Genomic_DNA"/>
</dbReference>
<sequence>MTSSRNLNILPATGSQLTEFKALNGEPQDSTIVIANEGPRSFVPQDSVIVIVAEGLRSVITLDRSTVNPIQTTTANARGSQQRESQRIVRFKGHRTQGTDILSKRSVTAVPESIKCVYERQ</sequence>
<dbReference type="Proteomes" id="UP001166286">
    <property type="component" value="Unassembled WGS sequence"/>
</dbReference>
<reference evidence="1" key="1">
    <citation type="submission" date="2023-03" db="EMBL/GenBank/DDBJ databases">
        <title>Complete genome of Cladonia borealis.</title>
        <authorList>
            <person name="Park H."/>
        </authorList>
    </citation>
    <scope>NUCLEOTIDE SEQUENCE</scope>
    <source>
        <strain evidence="1">ANT050790</strain>
    </source>
</reference>